<dbReference type="GO" id="GO:0004735">
    <property type="term" value="F:pyrroline-5-carboxylate reductase activity"/>
    <property type="evidence" value="ECO:0007669"/>
    <property type="project" value="InterPro"/>
</dbReference>
<evidence type="ECO:0000259" key="6">
    <source>
        <dbReference type="Pfam" id="PF14748"/>
    </source>
</evidence>
<accession>J4UG74</accession>
<protein>
    <submittedName>
        <fullName evidence="7">Putative pyrroline-5-carboxylate reductase</fullName>
    </submittedName>
</protein>
<dbReference type="RefSeq" id="XP_008602623.1">
    <property type="nucleotide sequence ID" value="XM_008604401.1"/>
</dbReference>
<evidence type="ECO:0000256" key="3">
    <source>
        <dbReference type="ARBA" id="ARBA00023002"/>
    </source>
</evidence>
<dbReference type="EMBL" id="JH725199">
    <property type="protein sequence ID" value="EJP61742.1"/>
    <property type="molecule type" value="Genomic_DNA"/>
</dbReference>
<evidence type="ECO:0000313" key="8">
    <source>
        <dbReference type="Proteomes" id="UP000002762"/>
    </source>
</evidence>
<reference evidence="7 8" key="1">
    <citation type="journal article" date="2012" name="Sci. Rep.">
        <title>Genomic perspectives on the evolution of fungal entomopathogenicity in Beauveria bassiana.</title>
        <authorList>
            <person name="Xiao G."/>
            <person name="Ying S.H."/>
            <person name="Zheng P."/>
            <person name="Wang Z.L."/>
            <person name="Zhang S."/>
            <person name="Xie X.Q."/>
            <person name="Shang Y."/>
            <person name="St Leger R.J."/>
            <person name="Zhao G.P."/>
            <person name="Wang C."/>
            <person name="Feng M.G."/>
        </authorList>
    </citation>
    <scope>NUCLEOTIDE SEQUENCE [LARGE SCALE GENOMIC DNA]</scope>
    <source>
        <strain evidence="7 8">ARSEF 2860</strain>
    </source>
</reference>
<evidence type="ECO:0000256" key="4">
    <source>
        <dbReference type="PIRSR" id="PIRSR000193-1"/>
    </source>
</evidence>
<dbReference type="STRING" id="655819.J4UG74"/>
<keyword evidence="2 4" id="KW-0521">NADP</keyword>
<dbReference type="GeneID" id="19892316"/>
<keyword evidence="8" id="KW-1185">Reference proteome</keyword>
<dbReference type="PIRSF" id="PIRSF000193">
    <property type="entry name" value="Pyrrol-5-carb_rd"/>
    <property type="match status" value="1"/>
</dbReference>
<feature type="domain" description="Pyrroline-5-carboxylate reductase dimerisation" evidence="6">
    <location>
        <begin position="181"/>
        <end position="285"/>
    </location>
</feature>
<dbReference type="GO" id="GO:0055129">
    <property type="term" value="P:L-proline biosynthetic process"/>
    <property type="evidence" value="ECO:0007669"/>
    <property type="project" value="TreeGrafter"/>
</dbReference>
<evidence type="ECO:0000313" key="7">
    <source>
        <dbReference type="EMBL" id="EJP61742.1"/>
    </source>
</evidence>
<dbReference type="Gene3D" id="3.40.50.720">
    <property type="entry name" value="NAD(P)-binding Rossmann-like Domain"/>
    <property type="match status" value="1"/>
</dbReference>
<dbReference type="Pfam" id="PF03807">
    <property type="entry name" value="F420_oxidored"/>
    <property type="match status" value="1"/>
</dbReference>
<dbReference type="SUPFAM" id="SSF51735">
    <property type="entry name" value="NAD(P)-binding Rossmann-fold domains"/>
    <property type="match status" value="1"/>
</dbReference>
<proteinExistence type="inferred from homology"/>
<dbReference type="NCBIfam" id="TIGR00112">
    <property type="entry name" value="proC"/>
    <property type="match status" value="1"/>
</dbReference>
<evidence type="ECO:0000256" key="1">
    <source>
        <dbReference type="ARBA" id="ARBA00005525"/>
    </source>
</evidence>
<dbReference type="InterPro" id="IPR028939">
    <property type="entry name" value="P5C_Rdtase_cat_N"/>
</dbReference>
<dbReference type="PANTHER" id="PTHR11645:SF27">
    <property type="entry name" value="HYPOTHETICAL PYRROLINE-5-CARBOXYLATE REDUCTASE (EUROFUNG)"/>
    <property type="match status" value="1"/>
</dbReference>
<evidence type="ECO:0000259" key="5">
    <source>
        <dbReference type="Pfam" id="PF03807"/>
    </source>
</evidence>
<dbReference type="InterPro" id="IPR036291">
    <property type="entry name" value="NAD(P)-bd_dom_sf"/>
</dbReference>
<organism evidence="7 8">
    <name type="scientific">Beauveria bassiana (strain ARSEF 2860)</name>
    <name type="common">White muscardine disease fungus</name>
    <name type="synonym">Tritirachium shiotae</name>
    <dbReference type="NCBI Taxonomy" id="655819"/>
    <lineage>
        <taxon>Eukaryota</taxon>
        <taxon>Fungi</taxon>
        <taxon>Dikarya</taxon>
        <taxon>Ascomycota</taxon>
        <taxon>Pezizomycotina</taxon>
        <taxon>Sordariomycetes</taxon>
        <taxon>Hypocreomycetidae</taxon>
        <taxon>Hypocreales</taxon>
        <taxon>Cordycipitaceae</taxon>
        <taxon>Beauveria</taxon>
    </lineage>
</organism>
<dbReference type="InParanoid" id="J4UG74"/>
<keyword evidence="3" id="KW-0560">Oxidoreductase</keyword>
<gene>
    <name evidence="7" type="ORF">BBA_09304</name>
</gene>
<dbReference type="Gene3D" id="1.10.3730.10">
    <property type="entry name" value="ProC C-terminal domain-like"/>
    <property type="match status" value="1"/>
</dbReference>
<sequence length="296" mass="31383">MTPYETQTLCIFGCGNLGRAILTKLVTWNESPFSKIFAVVRTEASKRKLNEAFGKQLSVLLANEGVAAVRESDVVMLAVDPADVAAVLQKPGFRKALGEKLLISIAAGWPSTRIEDVLYGKTASGQGHAHILRALPNIAASVGQSFTALAVPAECSIPEQRIALAERIFARVGQTARVPPSLMEATTAVAGSTPAMFAVLCDALIDASVAVGMPRQMAEAMVVQSMRDSAELLLQNGGMSCATLRDAGTSPEGCTMAAIMVMEERGVRGAVGRALREAVTAARRMDSVQHVNDTWR</sequence>
<dbReference type="SUPFAM" id="SSF48179">
    <property type="entry name" value="6-phosphogluconate dehydrogenase C-terminal domain-like"/>
    <property type="match status" value="1"/>
</dbReference>
<dbReference type="InterPro" id="IPR029036">
    <property type="entry name" value="P5CR_dimer"/>
</dbReference>
<dbReference type="PANTHER" id="PTHR11645">
    <property type="entry name" value="PYRROLINE-5-CARBOXYLATE REDUCTASE"/>
    <property type="match status" value="1"/>
</dbReference>
<dbReference type="Pfam" id="PF14748">
    <property type="entry name" value="P5CR_dimer"/>
    <property type="match status" value="1"/>
</dbReference>
<dbReference type="AlphaFoldDB" id="J4UG74"/>
<comment type="similarity">
    <text evidence="1">Belongs to the pyrroline-5-carboxylate reductase family.</text>
</comment>
<name>J4UG74_BEAB2</name>
<dbReference type="FunFam" id="1.10.3730.10:FF:000001">
    <property type="entry name" value="Pyrroline-5-carboxylate reductase"/>
    <property type="match status" value="1"/>
</dbReference>
<evidence type="ECO:0000256" key="2">
    <source>
        <dbReference type="ARBA" id="ARBA00022857"/>
    </source>
</evidence>
<feature type="binding site" evidence="4">
    <location>
        <begin position="78"/>
        <end position="81"/>
    </location>
    <ligand>
        <name>NADP(+)</name>
        <dbReference type="ChEBI" id="CHEBI:58349"/>
    </ligand>
</feature>
<dbReference type="HAMAP" id="MF_01925">
    <property type="entry name" value="P5C_reductase"/>
    <property type="match status" value="1"/>
</dbReference>
<dbReference type="Proteomes" id="UP000002762">
    <property type="component" value="Unassembled WGS sequence"/>
</dbReference>
<dbReference type="HOGENOM" id="CLU_042344_1_1_1"/>
<dbReference type="InterPro" id="IPR008927">
    <property type="entry name" value="6-PGluconate_DH-like_C_sf"/>
</dbReference>
<dbReference type="InterPro" id="IPR000304">
    <property type="entry name" value="Pyrroline-COOH_reductase"/>
</dbReference>
<feature type="domain" description="Pyrroline-5-carboxylate reductase catalytic N-terminal" evidence="5">
    <location>
        <begin position="9"/>
        <end position="108"/>
    </location>
</feature>